<gene>
    <name evidence="2" type="ORF">SNAT2548_LOCUS17226</name>
</gene>
<feature type="compositionally biased region" description="Basic and acidic residues" evidence="1">
    <location>
        <begin position="311"/>
        <end position="335"/>
    </location>
</feature>
<dbReference type="Proteomes" id="UP000604046">
    <property type="component" value="Unassembled WGS sequence"/>
</dbReference>
<feature type="region of interest" description="Disordered" evidence="1">
    <location>
        <begin position="305"/>
        <end position="335"/>
    </location>
</feature>
<dbReference type="OrthoDB" id="443389at2759"/>
<reference evidence="2" key="1">
    <citation type="submission" date="2021-02" db="EMBL/GenBank/DDBJ databases">
        <authorList>
            <person name="Dougan E. K."/>
            <person name="Rhodes N."/>
            <person name="Thang M."/>
            <person name="Chan C."/>
        </authorList>
    </citation>
    <scope>NUCLEOTIDE SEQUENCE</scope>
</reference>
<dbReference type="EMBL" id="CAJNDS010002104">
    <property type="protein sequence ID" value="CAE7329125.1"/>
    <property type="molecule type" value="Genomic_DNA"/>
</dbReference>
<organism evidence="2 3">
    <name type="scientific">Symbiodinium natans</name>
    <dbReference type="NCBI Taxonomy" id="878477"/>
    <lineage>
        <taxon>Eukaryota</taxon>
        <taxon>Sar</taxon>
        <taxon>Alveolata</taxon>
        <taxon>Dinophyceae</taxon>
        <taxon>Suessiales</taxon>
        <taxon>Symbiodiniaceae</taxon>
        <taxon>Symbiodinium</taxon>
    </lineage>
</organism>
<dbReference type="AlphaFoldDB" id="A0A812PD29"/>
<feature type="region of interest" description="Disordered" evidence="1">
    <location>
        <begin position="20"/>
        <end position="48"/>
    </location>
</feature>
<accession>A0A812PD29</accession>
<feature type="region of interest" description="Disordered" evidence="1">
    <location>
        <begin position="793"/>
        <end position="861"/>
    </location>
</feature>
<evidence type="ECO:0000256" key="1">
    <source>
        <dbReference type="SAM" id="MobiDB-lite"/>
    </source>
</evidence>
<keyword evidence="3" id="KW-1185">Reference proteome</keyword>
<comment type="caution">
    <text evidence="2">The sequence shown here is derived from an EMBL/GenBank/DDBJ whole genome shotgun (WGS) entry which is preliminary data.</text>
</comment>
<protein>
    <submittedName>
        <fullName evidence="2">Uncharacterized protein</fullName>
    </submittedName>
</protein>
<sequence length="861" mass="95225">MGSSPQAEKDGLRLSEIIESIGSQSSRTRVQPCSTQEKPTLKEDDDEIDPDIRELGDYFNIEERWVVRLNEAMKKRQDTKTVDIEKLYEVLEFMAALTSAAFLVQPCAALNSQMKRDGCAASEEKARSPTGLLTVQIGKMECGQFVGKIKPDKDVERMASNLGSAPFTSPDLWVPGKFKLDDPVTSRLTELKVWRKRNGQEDRATKDLERIEYHLRFAKRPNALCTLLVGKLLEGEMDELPDLTKAEKIMTDYKLDEDACSKMREIIEKRYEDEERVLTSVRKHLNSASNASSMLCKIARQLIDGGDLPDPPERPPKGKGGGKDGGKDDGERGERGLTAIGTHRSLLLLEKAADPLPLHRLLVVLVLVEVAVQAAVRVVAGAHAVRVAAAVALAAVHVAAADAGPAVLAAPADAAAHAPLDQDLARAAEHALVALAAQTLVPALAGALARLDVLAAARVRNNPMMAMMMSLLWMMNMQQMMAKAGGAPPEQGMSAMNPMAAMMGALVVSSMRALSIPAGMANMGGGGAGPPAPEKEKPTIKDDDDETIDPDLRELGDYFNIEERWVVRLNEAMKKRQDTKAQDIEKLYEVLESEKARSPTGLLTVQIGKMECGQFVGKIKPDKDVERMARKFKLDDHVTSRVTELKVWRKRNGEEDRAMKDLERIEYHLRFAKRPNALCTLLVGRLLEGEIDELPDLTNAEKIMTDFKLDEDACSKMREIIEKRHLLSTNISMGVCSFAVVFALEFLSVLREMGDNHQSCSADEERVLTSVRKHLKSASNASSMLCKIARQLIDGGDLPDPPERPPKGKGGGKDGGKDDGERGERRDRDGGDRHHDRDRDRHKRDRSRSRDRRERRDSRGR</sequence>
<evidence type="ECO:0000313" key="3">
    <source>
        <dbReference type="Proteomes" id="UP000604046"/>
    </source>
</evidence>
<name>A0A812PD29_9DINO</name>
<feature type="compositionally biased region" description="Basic and acidic residues" evidence="1">
    <location>
        <begin position="851"/>
        <end position="861"/>
    </location>
</feature>
<feature type="compositionally biased region" description="Basic and acidic residues" evidence="1">
    <location>
        <begin position="801"/>
        <end position="839"/>
    </location>
</feature>
<feature type="region of interest" description="Disordered" evidence="1">
    <location>
        <begin position="522"/>
        <end position="549"/>
    </location>
</feature>
<feature type="compositionally biased region" description="Basic residues" evidence="1">
    <location>
        <begin position="840"/>
        <end position="850"/>
    </location>
</feature>
<evidence type="ECO:0000313" key="2">
    <source>
        <dbReference type="EMBL" id="CAE7329125.1"/>
    </source>
</evidence>
<proteinExistence type="predicted"/>
<feature type="compositionally biased region" description="Polar residues" evidence="1">
    <location>
        <begin position="27"/>
        <end position="38"/>
    </location>
</feature>